<dbReference type="EMBL" id="OW152838">
    <property type="protein sequence ID" value="CAH2059168.1"/>
    <property type="molecule type" value="Genomic_DNA"/>
</dbReference>
<sequence>MHRCTPLELQQVVWRRAAAAHAPCHTASAPPQWQRESTECAHCGTPAAIAPLPRGIRRDAILPLTEPGPNCGICNAVQHYIDPLMGGVAL</sequence>
<feature type="non-terminal residue" evidence="1">
    <location>
        <position position="1"/>
    </location>
</feature>
<accession>A0ABN8IJL7</accession>
<evidence type="ECO:0008006" key="3">
    <source>
        <dbReference type="Google" id="ProtNLM"/>
    </source>
</evidence>
<protein>
    <recommendedName>
        <fullName evidence="3">HNH endonuclease</fullName>
    </recommendedName>
</protein>
<evidence type="ECO:0000313" key="2">
    <source>
        <dbReference type="Proteomes" id="UP000837857"/>
    </source>
</evidence>
<gene>
    <name evidence="1" type="ORF">IPOD504_LOCUS10751</name>
</gene>
<evidence type="ECO:0000313" key="1">
    <source>
        <dbReference type="EMBL" id="CAH2059168.1"/>
    </source>
</evidence>
<name>A0ABN8IJL7_9NEOP</name>
<dbReference type="Proteomes" id="UP000837857">
    <property type="component" value="Chromosome 26"/>
</dbReference>
<keyword evidence="2" id="KW-1185">Reference proteome</keyword>
<proteinExistence type="predicted"/>
<reference evidence="1" key="1">
    <citation type="submission" date="2022-03" db="EMBL/GenBank/DDBJ databases">
        <authorList>
            <person name="Martin H S."/>
        </authorList>
    </citation>
    <scope>NUCLEOTIDE SEQUENCE</scope>
</reference>
<organism evidence="1 2">
    <name type="scientific">Iphiclides podalirius</name>
    <name type="common">scarce swallowtail</name>
    <dbReference type="NCBI Taxonomy" id="110791"/>
    <lineage>
        <taxon>Eukaryota</taxon>
        <taxon>Metazoa</taxon>
        <taxon>Ecdysozoa</taxon>
        <taxon>Arthropoda</taxon>
        <taxon>Hexapoda</taxon>
        <taxon>Insecta</taxon>
        <taxon>Pterygota</taxon>
        <taxon>Neoptera</taxon>
        <taxon>Endopterygota</taxon>
        <taxon>Lepidoptera</taxon>
        <taxon>Glossata</taxon>
        <taxon>Ditrysia</taxon>
        <taxon>Papilionoidea</taxon>
        <taxon>Papilionidae</taxon>
        <taxon>Papilioninae</taxon>
        <taxon>Iphiclides</taxon>
    </lineage>
</organism>